<keyword evidence="3" id="KW-1185">Reference proteome</keyword>
<reference evidence="2 3" key="1">
    <citation type="submission" date="2022-10" db="EMBL/GenBank/DDBJ databases">
        <title>The complete genomes of actinobacterial strains from the NBC collection.</title>
        <authorList>
            <person name="Joergensen T.S."/>
            <person name="Alvarez Arevalo M."/>
            <person name="Sterndorff E.B."/>
            <person name="Faurdal D."/>
            <person name="Vuksanovic O."/>
            <person name="Mourched A.-S."/>
            <person name="Charusanti P."/>
            <person name="Shaw S."/>
            <person name="Blin K."/>
            <person name="Weber T."/>
        </authorList>
    </citation>
    <scope>NUCLEOTIDE SEQUENCE [LARGE SCALE GENOMIC DNA]</scope>
    <source>
        <strain evidence="2 3">NBC_00123</strain>
    </source>
</reference>
<feature type="chain" id="PRO_5047196134" description="BcpO-related WXXGXW repeat protein" evidence="1">
    <location>
        <begin position="35"/>
        <end position="127"/>
    </location>
</feature>
<organism evidence="2 3">
    <name type="scientific">Streptomyces zaomyceticus</name>
    <dbReference type="NCBI Taxonomy" id="68286"/>
    <lineage>
        <taxon>Bacteria</taxon>
        <taxon>Bacillati</taxon>
        <taxon>Actinomycetota</taxon>
        <taxon>Actinomycetes</taxon>
        <taxon>Kitasatosporales</taxon>
        <taxon>Streptomycetaceae</taxon>
        <taxon>Streptomyces</taxon>
    </lineage>
</organism>
<dbReference type="Proteomes" id="UP001622594">
    <property type="component" value="Chromosome"/>
</dbReference>
<protein>
    <recommendedName>
        <fullName evidence="4">BcpO-related WXXGXW repeat protein</fullName>
    </recommendedName>
</protein>
<dbReference type="InterPro" id="IPR006311">
    <property type="entry name" value="TAT_signal"/>
</dbReference>
<name>A0ABZ1LI18_9ACTN</name>
<evidence type="ECO:0000313" key="2">
    <source>
        <dbReference type="EMBL" id="WTR74099.1"/>
    </source>
</evidence>
<dbReference type="RefSeq" id="WP_327160598.1">
    <property type="nucleotide sequence ID" value="NZ_CP108188.1"/>
</dbReference>
<evidence type="ECO:0000256" key="1">
    <source>
        <dbReference type="SAM" id="SignalP"/>
    </source>
</evidence>
<evidence type="ECO:0000313" key="3">
    <source>
        <dbReference type="Proteomes" id="UP001622594"/>
    </source>
</evidence>
<keyword evidence="1" id="KW-0732">Signal</keyword>
<accession>A0ABZ1LI18</accession>
<proteinExistence type="predicted"/>
<dbReference type="EMBL" id="CP108188">
    <property type="protein sequence ID" value="WTR74099.1"/>
    <property type="molecule type" value="Genomic_DNA"/>
</dbReference>
<evidence type="ECO:0008006" key="4">
    <source>
        <dbReference type="Google" id="ProtNLM"/>
    </source>
</evidence>
<dbReference type="PROSITE" id="PS51318">
    <property type="entry name" value="TAT"/>
    <property type="match status" value="1"/>
</dbReference>
<feature type="signal peptide" evidence="1">
    <location>
        <begin position="1"/>
        <end position="34"/>
    </location>
</feature>
<sequence>MTASMRARRLVASAAAAGLLAGGAALGMSGTATAAPAPTSVSTVVTGDHRDHHDRCEWKKGHWEKKWVKGHWEKKRVHVKTWHPGHHDKHGDWHKGYWSHDRQYKWVHVPAHWDHYWVKGHWDCKHR</sequence>
<gene>
    <name evidence="2" type="ORF">OG814_34845</name>
</gene>